<dbReference type="InterPro" id="IPR016132">
    <property type="entry name" value="Phyto_chromo_attachment"/>
</dbReference>
<dbReference type="Pfam" id="PF02518">
    <property type="entry name" value="HATPase_c"/>
    <property type="match status" value="1"/>
</dbReference>
<evidence type="ECO:0000256" key="6">
    <source>
        <dbReference type="ARBA" id="ARBA00022679"/>
    </source>
</evidence>
<comment type="caution">
    <text evidence="12">The sequence shown here is derived from an EMBL/GenBank/DDBJ whole genome shotgun (WGS) entry which is preliminary data.</text>
</comment>
<evidence type="ECO:0000256" key="4">
    <source>
        <dbReference type="ARBA" id="ARBA00022543"/>
    </source>
</evidence>
<protein>
    <recommendedName>
        <fullName evidence="3">histidine kinase</fullName>
        <ecNumber evidence="3">2.7.13.3</ecNumber>
    </recommendedName>
</protein>
<dbReference type="InterPro" id="IPR035965">
    <property type="entry name" value="PAS-like_dom_sf"/>
</dbReference>
<organism evidence="12 13">
    <name type="scientific">Sorangium cellulosum</name>
    <name type="common">Polyangium cellulosum</name>
    <dbReference type="NCBI Taxonomy" id="56"/>
    <lineage>
        <taxon>Bacteria</taxon>
        <taxon>Pseudomonadati</taxon>
        <taxon>Myxococcota</taxon>
        <taxon>Polyangia</taxon>
        <taxon>Polyangiales</taxon>
        <taxon>Polyangiaceae</taxon>
        <taxon>Sorangium</taxon>
    </lineage>
</organism>
<evidence type="ECO:0000259" key="11">
    <source>
        <dbReference type="PROSITE" id="PS50109"/>
    </source>
</evidence>
<dbReference type="InterPro" id="IPR005467">
    <property type="entry name" value="His_kinase_dom"/>
</dbReference>
<keyword evidence="7" id="KW-0418">Kinase</keyword>
<dbReference type="InterPro" id="IPR003018">
    <property type="entry name" value="GAF"/>
</dbReference>
<dbReference type="Gene3D" id="1.10.287.130">
    <property type="match status" value="1"/>
</dbReference>
<keyword evidence="4" id="KW-0600">Photoreceptor protein</keyword>
<name>A0A150U115_SORCE</name>
<dbReference type="InterPro" id="IPR036890">
    <property type="entry name" value="HATPase_C_sf"/>
</dbReference>
<dbReference type="InterPro" id="IPR013654">
    <property type="entry name" value="PAS_2"/>
</dbReference>
<evidence type="ECO:0000313" key="13">
    <source>
        <dbReference type="Proteomes" id="UP000075502"/>
    </source>
</evidence>
<evidence type="ECO:0000259" key="10">
    <source>
        <dbReference type="PROSITE" id="PS50046"/>
    </source>
</evidence>
<comment type="catalytic activity">
    <reaction evidence="1">
        <text>ATP + protein L-histidine = ADP + protein N-phospho-L-histidine.</text>
        <dbReference type="EC" id="2.7.13.3"/>
    </reaction>
</comment>
<dbReference type="AlphaFoldDB" id="A0A150U115"/>
<dbReference type="Gene3D" id="3.30.450.270">
    <property type="match status" value="1"/>
</dbReference>
<dbReference type="CDD" id="cd00082">
    <property type="entry name" value="HisKA"/>
    <property type="match status" value="1"/>
</dbReference>
<keyword evidence="9" id="KW-0675">Receptor</keyword>
<evidence type="ECO:0000256" key="2">
    <source>
        <dbReference type="ARBA" id="ARBA00006402"/>
    </source>
</evidence>
<feature type="domain" description="Phytochrome chromophore attachment site" evidence="10">
    <location>
        <begin position="155"/>
        <end position="309"/>
    </location>
</feature>
<dbReference type="Pfam" id="PF08446">
    <property type="entry name" value="PAS_2"/>
    <property type="match status" value="1"/>
</dbReference>
<dbReference type="Gene3D" id="3.30.565.10">
    <property type="entry name" value="Histidine kinase-like ATPase, C-terminal domain"/>
    <property type="match status" value="1"/>
</dbReference>
<dbReference type="SUPFAM" id="SSF55785">
    <property type="entry name" value="PYP-like sensor domain (PAS domain)"/>
    <property type="match status" value="1"/>
</dbReference>
<dbReference type="PANTHER" id="PTHR42878:SF15">
    <property type="entry name" value="BACTERIOPHYTOCHROME"/>
    <property type="match status" value="1"/>
</dbReference>
<proteinExistence type="inferred from homology"/>
<dbReference type="EC" id="2.7.13.3" evidence="3"/>
<dbReference type="PROSITE" id="PS50109">
    <property type="entry name" value="HIS_KIN"/>
    <property type="match status" value="1"/>
</dbReference>
<dbReference type="InterPro" id="IPR013515">
    <property type="entry name" value="Phytochrome_cen-reg"/>
</dbReference>
<evidence type="ECO:0000256" key="1">
    <source>
        <dbReference type="ARBA" id="ARBA00000085"/>
    </source>
</evidence>
<dbReference type="Gene3D" id="3.30.450.20">
    <property type="entry name" value="PAS domain"/>
    <property type="match status" value="1"/>
</dbReference>
<dbReference type="InterPro" id="IPR043150">
    <property type="entry name" value="Phytochrome_PHY_sf"/>
</dbReference>
<dbReference type="InterPro" id="IPR001294">
    <property type="entry name" value="Phytochrome"/>
</dbReference>
<evidence type="ECO:0000256" key="8">
    <source>
        <dbReference type="ARBA" id="ARBA00022991"/>
    </source>
</evidence>
<dbReference type="GO" id="GO:0007234">
    <property type="term" value="P:osmosensory signaling via phosphorelay pathway"/>
    <property type="evidence" value="ECO:0007669"/>
    <property type="project" value="TreeGrafter"/>
</dbReference>
<dbReference type="SMART" id="SM00387">
    <property type="entry name" value="HATPase_c"/>
    <property type="match status" value="1"/>
</dbReference>
<dbReference type="SUPFAM" id="SSF47384">
    <property type="entry name" value="Homodimeric domain of signal transducing histidine kinase"/>
    <property type="match status" value="1"/>
</dbReference>
<dbReference type="GO" id="GO:0000156">
    <property type="term" value="F:phosphorelay response regulator activity"/>
    <property type="evidence" value="ECO:0007669"/>
    <property type="project" value="TreeGrafter"/>
</dbReference>
<dbReference type="GO" id="GO:0006355">
    <property type="term" value="P:regulation of DNA-templated transcription"/>
    <property type="evidence" value="ECO:0007669"/>
    <property type="project" value="InterPro"/>
</dbReference>
<comment type="similarity">
    <text evidence="2">In the N-terminal section; belongs to the phytochrome family.</text>
</comment>
<sequence>MMQGHGGRGQGVDLTNCAVEPIHIPGRIQPHGALLALSPGDLVVRHVSLNVGAVLGSGPEGVLGRPLLDFIAPPAGGDLESILRSPDPGALNPLKVTARDKGAAAWLDAIAHRAGERLIVELEPLDPLGPPGDVSFSSVYRAIHAAIERIQSAEGLFDACEATAEEIKRLTGYDRVMIYRFDRDWNGEVIAEARAADIEPYLGLRYPASDIPPQARELYLRNWLRIIPDVDYRPSDIVPSPETPIDLSFSQLRSVSPMHIQYLKNMGVGASMSVSLIREGVLWGLIACHHRTARPLSFEIRQGCELCGRFLSIQLAAKEKLEDRGHKQALKALSDEIVAAVSQREDLMVGLAESAGALMRLADAPGLALLHGEEATALGAAPAPDELRRLYAWLRRTVADRPVFHADSLSRVDPDLARIKDVASGVLCISIPEPEPWYVVWLRPEVIQTVSWGGNPEKPVESTAEGALLGPRRSFALWKQVVEQTAVAWKPAEIEAAELLRRALIELDLTRQVGRERAARAAAERSNAELEQFGYIVAHDLKEPIRGIRSFSTFVMEDDGAALSAESQGYLRRIGDLAGSTMELINSLYEYSRVGNVDFSFGEVDLSEVLADVERRLSGSLLQRGAEIRAPRRLPRVVCDRIRIAEVLANLISNGIKYNASPDPWVEVGFDERSEPTVFYVRDNGVGIPADERHRLFTMFERLSTAAQYGEGTGSGLAITQRIVERHKGKIWADSPPTGGTTFYFTLAEAPPASR</sequence>
<dbReference type="GO" id="GO:0000155">
    <property type="term" value="F:phosphorelay sensor kinase activity"/>
    <property type="evidence" value="ECO:0007669"/>
    <property type="project" value="InterPro"/>
</dbReference>
<evidence type="ECO:0000313" key="12">
    <source>
        <dbReference type="EMBL" id="KYG10641.1"/>
    </source>
</evidence>
<reference evidence="12 13" key="1">
    <citation type="submission" date="2014-02" db="EMBL/GenBank/DDBJ databases">
        <title>The small core and large imbalanced accessory genome model reveals a collaborative survival strategy of Sorangium cellulosum strains in nature.</title>
        <authorList>
            <person name="Han K."/>
            <person name="Peng R."/>
            <person name="Blom J."/>
            <person name="Li Y.-Z."/>
        </authorList>
    </citation>
    <scope>NUCLEOTIDE SEQUENCE [LARGE SCALE GENOMIC DNA]</scope>
    <source>
        <strain evidence="12 13">So0007-03</strain>
    </source>
</reference>
<dbReference type="PANTHER" id="PTHR42878">
    <property type="entry name" value="TWO-COMPONENT HISTIDINE KINASE"/>
    <property type="match status" value="1"/>
</dbReference>
<dbReference type="GO" id="GO:0009881">
    <property type="term" value="F:photoreceptor activity"/>
    <property type="evidence" value="ECO:0007669"/>
    <property type="project" value="UniProtKB-KW"/>
</dbReference>
<dbReference type="Pfam" id="PF01590">
    <property type="entry name" value="GAF"/>
    <property type="match status" value="1"/>
</dbReference>
<accession>A0A150U115</accession>
<dbReference type="Proteomes" id="UP000075502">
    <property type="component" value="Unassembled WGS sequence"/>
</dbReference>
<keyword evidence="8" id="KW-0157">Chromophore</keyword>
<keyword evidence="6" id="KW-0808">Transferase</keyword>
<evidence type="ECO:0000256" key="3">
    <source>
        <dbReference type="ARBA" id="ARBA00012438"/>
    </source>
</evidence>
<feature type="domain" description="Histidine kinase" evidence="11">
    <location>
        <begin position="536"/>
        <end position="751"/>
    </location>
</feature>
<evidence type="ECO:0000256" key="7">
    <source>
        <dbReference type="ARBA" id="ARBA00022777"/>
    </source>
</evidence>
<dbReference type="InterPro" id="IPR029016">
    <property type="entry name" value="GAF-like_dom_sf"/>
</dbReference>
<dbReference type="PROSITE" id="PS50046">
    <property type="entry name" value="PHYTOCHROME_2"/>
    <property type="match status" value="1"/>
</dbReference>
<dbReference type="InterPro" id="IPR003594">
    <property type="entry name" value="HATPase_dom"/>
</dbReference>
<dbReference type="InterPro" id="IPR050351">
    <property type="entry name" value="BphY/WalK/GraS-like"/>
</dbReference>
<dbReference type="SUPFAM" id="SSF55874">
    <property type="entry name" value="ATPase domain of HSP90 chaperone/DNA topoisomerase II/histidine kinase"/>
    <property type="match status" value="1"/>
</dbReference>
<evidence type="ECO:0000256" key="9">
    <source>
        <dbReference type="ARBA" id="ARBA00023170"/>
    </source>
</evidence>
<dbReference type="InterPro" id="IPR003661">
    <property type="entry name" value="HisK_dim/P_dom"/>
</dbReference>
<evidence type="ECO:0000256" key="5">
    <source>
        <dbReference type="ARBA" id="ARBA00022606"/>
    </source>
</evidence>
<dbReference type="GO" id="GO:0009584">
    <property type="term" value="P:detection of visible light"/>
    <property type="evidence" value="ECO:0007669"/>
    <property type="project" value="InterPro"/>
</dbReference>
<dbReference type="EMBL" id="JEME01000272">
    <property type="protein sequence ID" value="KYG10641.1"/>
    <property type="molecule type" value="Genomic_DNA"/>
</dbReference>
<dbReference type="Pfam" id="PF00360">
    <property type="entry name" value="PHY"/>
    <property type="match status" value="1"/>
</dbReference>
<keyword evidence="5" id="KW-0716">Sensory transduction</keyword>
<dbReference type="PRINTS" id="PR01033">
    <property type="entry name" value="PHYTOCHROME"/>
</dbReference>
<dbReference type="SMART" id="SM00065">
    <property type="entry name" value="GAF"/>
    <property type="match status" value="1"/>
</dbReference>
<dbReference type="InterPro" id="IPR036097">
    <property type="entry name" value="HisK_dim/P_sf"/>
</dbReference>
<gene>
    <name evidence="12" type="ORF">BE21_10765</name>
</gene>
<dbReference type="SUPFAM" id="SSF55781">
    <property type="entry name" value="GAF domain-like"/>
    <property type="match status" value="2"/>
</dbReference>
<dbReference type="GO" id="GO:0030295">
    <property type="term" value="F:protein kinase activator activity"/>
    <property type="evidence" value="ECO:0007669"/>
    <property type="project" value="TreeGrafter"/>
</dbReference>
<dbReference type="Gene3D" id="3.30.450.40">
    <property type="match status" value="1"/>
</dbReference>